<evidence type="ECO:0000313" key="2">
    <source>
        <dbReference type="Ensembl" id="ENSCSAVP00000001044.1"/>
    </source>
</evidence>
<proteinExistence type="predicted"/>
<feature type="compositionally biased region" description="Polar residues" evidence="1">
    <location>
        <begin position="22"/>
        <end position="31"/>
    </location>
</feature>
<sequence>MYHRHHYANDISTPIHLHGDDTNSTASSTLKSRIRLSSDSTTTTVNTALEVSDRSAISEKRVWSQDQRREIPATINQGHLTPSMS</sequence>
<dbReference type="HOGENOM" id="CLU_2518263_0_0_1"/>
<evidence type="ECO:0000256" key="1">
    <source>
        <dbReference type="SAM" id="MobiDB-lite"/>
    </source>
</evidence>
<dbReference type="AlphaFoldDB" id="H2Y6U6"/>
<accession>H2Y6U6</accession>
<dbReference type="InParanoid" id="H2Y6U6"/>
<dbReference type="Ensembl" id="ENSCSAVT00000001055.1">
    <property type="protein sequence ID" value="ENSCSAVP00000001044.1"/>
    <property type="gene ID" value="ENSCSAVG00000000579.1"/>
</dbReference>
<organism evidence="2 3">
    <name type="scientific">Ciona savignyi</name>
    <name type="common">Pacific transparent sea squirt</name>
    <dbReference type="NCBI Taxonomy" id="51511"/>
    <lineage>
        <taxon>Eukaryota</taxon>
        <taxon>Metazoa</taxon>
        <taxon>Chordata</taxon>
        <taxon>Tunicata</taxon>
        <taxon>Ascidiacea</taxon>
        <taxon>Phlebobranchia</taxon>
        <taxon>Cionidae</taxon>
        <taxon>Ciona</taxon>
    </lineage>
</organism>
<feature type="region of interest" description="Disordered" evidence="1">
    <location>
        <begin position="63"/>
        <end position="85"/>
    </location>
</feature>
<dbReference type="Proteomes" id="UP000007875">
    <property type="component" value="Unassembled WGS sequence"/>
</dbReference>
<feature type="region of interest" description="Disordered" evidence="1">
    <location>
        <begin position="1"/>
        <end position="31"/>
    </location>
</feature>
<feature type="compositionally biased region" description="Polar residues" evidence="1">
    <location>
        <begin position="74"/>
        <end position="85"/>
    </location>
</feature>
<reference evidence="2" key="2">
    <citation type="submission" date="2025-08" db="UniProtKB">
        <authorList>
            <consortium name="Ensembl"/>
        </authorList>
    </citation>
    <scope>IDENTIFICATION</scope>
</reference>
<reference evidence="2" key="3">
    <citation type="submission" date="2025-09" db="UniProtKB">
        <authorList>
            <consortium name="Ensembl"/>
        </authorList>
    </citation>
    <scope>IDENTIFICATION</scope>
</reference>
<protein>
    <submittedName>
        <fullName evidence="2">Uncharacterized protein</fullName>
    </submittedName>
</protein>
<reference evidence="3" key="1">
    <citation type="submission" date="2003-08" db="EMBL/GenBank/DDBJ databases">
        <authorList>
            <person name="Birren B."/>
            <person name="Nusbaum C."/>
            <person name="Abebe A."/>
            <person name="Abouelleil A."/>
            <person name="Adekoya E."/>
            <person name="Ait-zahra M."/>
            <person name="Allen N."/>
            <person name="Allen T."/>
            <person name="An P."/>
            <person name="Anderson M."/>
            <person name="Anderson S."/>
            <person name="Arachchi H."/>
            <person name="Armbruster J."/>
            <person name="Bachantsang P."/>
            <person name="Baldwin J."/>
            <person name="Barry A."/>
            <person name="Bayul T."/>
            <person name="Blitshsteyn B."/>
            <person name="Bloom T."/>
            <person name="Blye J."/>
            <person name="Boguslavskiy L."/>
            <person name="Borowsky M."/>
            <person name="Boukhgalter B."/>
            <person name="Brunache A."/>
            <person name="Butler J."/>
            <person name="Calixte N."/>
            <person name="Calvo S."/>
            <person name="Camarata J."/>
            <person name="Campo K."/>
            <person name="Chang J."/>
            <person name="Cheshatsang Y."/>
            <person name="Citroen M."/>
            <person name="Collymore A."/>
            <person name="Considine T."/>
            <person name="Cook A."/>
            <person name="Cooke P."/>
            <person name="Corum B."/>
            <person name="Cuomo C."/>
            <person name="David R."/>
            <person name="Dawoe T."/>
            <person name="Degray S."/>
            <person name="Dodge S."/>
            <person name="Dooley K."/>
            <person name="Dorje P."/>
            <person name="Dorjee K."/>
            <person name="Dorris L."/>
            <person name="Duffey N."/>
            <person name="Dupes A."/>
            <person name="Elkins T."/>
            <person name="Engels R."/>
            <person name="Erickson J."/>
            <person name="Farina A."/>
            <person name="Faro S."/>
            <person name="Ferreira P."/>
            <person name="Fischer H."/>
            <person name="Fitzgerald M."/>
            <person name="Foley K."/>
            <person name="Gage D."/>
            <person name="Galagan J."/>
            <person name="Gearin G."/>
            <person name="Gnerre S."/>
            <person name="Gnirke A."/>
            <person name="Goyette A."/>
            <person name="Graham J."/>
            <person name="Grandbois E."/>
            <person name="Gyaltsen K."/>
            <person name="Hafez N."/>
            <person name="Hagopian D."/>
            <person name="Hagos B."/>
            <person name="Hall J."/>
            <person name="Hatcher B."/>
            <person name="Heller A."/>
            <person name="Higgins H."/>
            <person name="Honan T."/>
            <person name="Horn A."/>
            <person name="Houde N."/>
            <person name="Hughes L."/>
            <person name="Hulme W."/>
            <person name="Husby E."/>
            <person name="Iliev I."/>
            <person name="Jaffe D."/>
            <person name="Jones C."/>
            <person name="Kamal M."/>
            <person name="Kamat A."/>
            <person name="Kamvysselis M."/>
            <person name="Karlsson E."/>
            <person name="Kells C."/>
            <person name="Kieu A."/>
            <person name="Kisner P."/>
            <person name="Kodira C."/>
            <person name="Kulbokas E."/>
            <person name="Labutti K."/>
            <person name="Lama D."/>
            <person name="Landers T."/>
            <person name="Leger J."/>
            <person name="Levine S."/>
            <person name="Lewis D."/>
            <person name="Lewis T."/>
            <person name="Lindblad-toh K."/>
            <person name="Liu X."/>
            <person name="Lokyitsang T."/>
            <person name="Lokyitsang Y."/>
            <person name="Lucien O."/>
            <person name="Lui A."/>
            <person name="Ma L.J."/>
            <person name="Mabbitt R."/>
            <person name="Macdonald J."/>
            <person name="Maclean C."/>
            <person name="Major J."/>
            <person name="Manning J."/>
            <person name="Marabella R."/>
            <person name="Maru K."/>
            <person name="Matthews C."/>
            <person name="Mauceli E."/>
            <person name="Mccarthy M."/>
            <person name="Mcdonough S."/>
            <person name="Mcghee T."/>
            <person name="Meldrim J."/>
            <person name="Meneus L."/>
            <person name="Mesirov J."/>
            <person name="Mihalev A."/>
            <person name="Mihova T."/>
            <person name="Mikkelsen T."/>
            <person name="Mlenga V."/>
            <person name="Moru K."/>
            <person name="Mozes J."/>
            <person name="Mulrain L."/>
            <person name="Munson G."/>
            <person name="Naylor J."/>
            <person name="Newes C."/>
            <person name="Nguyen C."/>
            <person name="Nguyen N."/>
            <person name="Nguyen T."/>
            <person name="Nicol R."/>
            <person name="Nielsen C."/>
            <person name="Nizzari M."/>
            <person name="Norbu C."/>
            <person name="Norbu N."/>
            <person name="O'donnell P."/>
            <person name="Okoawo O."/>
            <person name="O'leary S."/>
            <person name="Omotosho B."/>
            <person name="O'neill K."/>
            <person name="Osman S."/>
            <person name="Parker S."/>
            <person name="Perrin D."/>
            <person name="Phunkhang P."/>
            <person name="Piqani B."/>
            <person name="Purcell S."/>
            <person name="Rachupka T."/>
            <person name="Ramasamy U."/>
            <person name="Rameau R."/>
            <person name="Ray V."/>
            <person name="Raymond C."/>
            <person name="Retta R."/>
            <person name="Richardson S."/>
            <person name="Rise C."/>
            <person name="Rodriguez J."/>
            <person name="Rogers J."/>
            <person name="Rogov P."/>
            <person name="Rutman M."/>
            <person name="Schupbach R."/>
            <person name="Seaman C."/>
            <person name="Settipalli S."/>
            <person name="Sharpe T."/>
            <person name="Sheridan J."/>
            <person name="Sherpa N."/>
            <person name="Shi J."/>
            <person name="Smirnov S."/>
            <person name="Smith C."/>
            <person name="Sougnez C."/>
            <person name="Spencer B."/>
            <person name="Stalker J."/>
            <person name="Stange-thomann N."/>
            <person name="Stavropoulos S."/>
            <person name="Stetson K."/>
            <person name="Stone C."/>
            <person name="Stone S."/>
            <person name="Stubbs M."/>
            <person name="Talamas J."/>
            <person name="Tchuinga P."/>
            <person name="Tenzing P."/>
            <person name="Tesfaye S."/>
            <person name="Theodore J."/>
            <person name="Thoulutsang Y."/>
            <person name="Topham K."/>
            <person name="Towey S."/>
            <person name="Tsamla T."/>
            <person name="Tsomo N."/>
            <person name="Vallee D."/>
            <person name="Vassiliev H."/>
            <person name="Venkataraman V."/>
            <person name="Vinson J."/>
            <person name="Vo A."/>
            <person name="Wade C."/>
            <person name="Wang S."/>
            <person name="Wangchuk T."/>
            <person name="Wangdi T."/>
            <person name="Whittaker C."/>
            <person name="Wilkinson J."/>
            <person name="Wu Y."/>
            <person name="Wyman D."/>
            <person name="Yadav S."/>
            <person name="Yang S."/>
            <person name="Yang X."/>
            <person name="Yeager S."/>
            <person name="Yee E."/>
            <person name="Young G."/>
            <person name="Zainoun J."/>
            <person name="Zembeck L."/>
            <person name="Zimmer A."/>
            <person name="Zody M."/>
            <person name="Lander E."/>
        </authorList>
    </citation>
    <scope>NUCLEOTIDE SEQUENCE [LARGE SCALE GENOMIC DNA]</scope>
</reference>
<keyword evidence="3" id="KW-1185">Reference proteome</keyword>
<name>H2Y6U6_CIOSA</name>
<evidence type="ECO:0000313" key="3">
    <source>
        <dbReference type="Proteomes" id="UP000007875"/>
    </source>
</evidence>